<dbReference type="PROSITE" id="PS00867">
    <property type="entry name" value="CPSASE_2"/>
    <property type="match status" value="1"/>
</dbReference>
<dbReference type="SMART" id="SM00878">
    <property type="entry name" value="Biotin_carb_C"/>
    <property type="match status" value="1"/>
</dbReference>
<dbReference type="InterPro" id="IPR011764">
    <property type="entry name" value="Biotin_carboxylation_dom"/>
</dbReference>
<sequence length="789" mass="85448">MAMSKTSGLAISSTEPAALYIAPIPLDDDEQRRIRRVLITNRGEIACRIAETCRKLGVTTIAVYVDEDATSKHILEADEAIGLGAIDQKGGNPYLNISLLIQTALSTGADAVHPGYGYLSENAAFATAVREAGIAFIGPSSHAMSTLGDKRSAKAYLREHDSRVPLIPGAFGASQNVDDLQRFADEMGYPVMLKASAGGGGKGMRIVREASAFPGELRTAQSEAARFFGSSDCILEKYIEAGKHIEIQIIGDKHGNVYSLGERECSVQRRHQKVIEETPSPWLDAAKRQEMSEAAVRVAKLLGYENAGTVEFVFDVQTGKFYFLEVNTRLQVEHPITEEVTRLDIVSLQLFVAAGGDLSSLPRLQAIQQVGHAIECRLCAEDPSRDFFPQTGTIRLWQPAKLSEAESRHIRFETGVQSGSQISIHFDPMIAKIVVWAPTRGQARNQLARVLAETACIGVRTNQQFLQKCLLNPGFSYPGYTTSFIPQNLPALLAPSNQRAAAHLVASLPLVAGYILSALPQYLPQSRSSGRAFAKVGSGFRNQNYDRVNRAQRRIVLMPDADANMQPFVCSWDSKGSRDKGARFDGLIAPLPKAGGLTKSPANAAAIYNTLSNAMRSGSLPGEVTHSIAINSSTVRTVRSGAASWLHATLRVSINGVNYPIEMATEREDTSSSSITHTGTGIRAMCHLPHLGTWVDLSCFSVLSYFEHLREASEGGTGEKLRIVTAPMPCKILSVLKKDGDSVKAGEKLIVVESMKMEISINAAVDGTFQSKVQEQDAVNEGTTLCIVE</sequence>
<keyword evidence="3 6" id="KW-0547">Nucleotide-binding</keyword>
<name>A0A2G5I0K0_CERBT</name>
<dbReference type="SUPFAM" id="SSF51230">
    <property type="entry name" value="Single hybrid motif"/>
    <property type="match status" value="1"/>
</dbReference>
<dbReference type="PANTHER" id="PTHR18866">
    <property type="entry name" value="CARBOXYLASE:PYRUVATE/ACETYL-COA/PROPIONYL-COA CARBOXYLASE"/>
    <property type="match status" value="1"/>
</dbReference>
<dbReference type="PROSITE" id="PS50979">
    <property type="entry name" value="BC"/>
    <property type="match status" value="1"/>
</dbReference>
<dbReference type="PANTHER" id="PTHR18866:SF127">
    <property type="match status" value="1"/>
</dbReference>
<proteinExistence type="predicted"/>
<keyword evidence="5" id="KW-0092">Biotin</keyword>
<dbReference type="PROSITE" id="PS50968">
    <property type="entry name" value="BIOTINYL_LIPOYL"/>
    <property type="match status" value="1"/>
</dbReference>
<dbReference type="PROSITE" id="PS50975">
    <property type="entry name" value="ATP_GRASP"/>
    <property type="match status" value="1"/>
</dbReference>
<reference evidence="10 12" key="1">
    <citation type="submission" date="2015-10" db="EMBL/GenBank/DDBJ databases">
        <title>The cercosporin biosynthetic gene cluster was horizontally transferred to several fungal lineages and shown to be expanded in Cercospora beticola based on microsynteny with recipient genomes.</title>
        <authorList>
            <person name="De Jonge R."/>
            <person name="Ebert M.K."/>
            <person name="Suttle J.C."/>
            <person name="Jurick Ii W.M."/>
            <person name="Secor G.A."/>
            <person name="Thomma B.P."/>
            <person name="Van De Peer Y."/>
            <person name="Bolton M.D."/>
        </authorList>
    </citation>
    <scope>NUCLEOTIDE SEQUENCE [LARGE SCALE GENOMIC DNA]</scope>
    <source>
        <strain evidence="10 12">09-40</strain>
    </source>
</reference>
<dbReference type="FunFam" id="3.30.1490.20:FF:000003">
    <property type="entry name" value="acetyl-CoA carboxylase isoform X1"/>
    <property type="match status" value="1"/>
</dbReference>
<evidence type="ECO:0000259" key="9">
    <source>
        <dbReference type="PROSITE" id="PS50979"/>
    </source>
</evidence>
<dbReference type="OrthoDB" id="196847at2759"/>
<evidence type="ECO:0000256" key="6">
    <source>
        <dbReference type="PROSITE-ProRule" id="PRU00409"/>
    </source>
</evidence>
<feature type="domain" description="Lipoyl-binding" evidence="7">
    <location>
        <begin position="711"/>
        <end position="789"/>
    </location>
</feature>
<dbReference type="Pfam" id="PF02786">
    <property type="entry name" value="CPSase_L_D2"/>
    <property type="match status" value="1"/>
</dbReference>
<dbReference type="Gene3D" id="3.30.470.20">
    <property type="entry name" value="ATP-grasp fold, B domain"/>
    <property type="match status" value="1"/>
</dbReference>
<evidence type="ECO:0000313" key="11">
    <source>
        <dbReference type="EMBL" id="WPA98938.1"/>
    </source>
</evidence>
<evidence type="ECO:0000256" key="3">
    <source>
        <dbReference type="ARBA" id="ARBA00022741"/>
    </source>
</evidence>
<organism evidence="10 12">
    <name type="scientific">Cercospora beticola</name>
    <name type="common">Sugarbeet leaf spot fungus</name>
    <dbReference type="NCBI Taxonomy" id="122368"/>
    <lineage>
        <taxon>Eukaryota</taxon>
        <taxon>Fungi</taxon>
        <taxon>Dikarya</taxon>
        <taxon>Ascomycota</taxon>
        <taxon>Pezizomycotina</taxon>
        <taxon>Dothideomycetes</taxon>
        <taxon>Dothideomycetidae</taxon>
        <taxon>Mycosphaerellales</taxon>
        <taxon>Mycosphaerellaceae</taxon>
        <taxon>Cercospora</taxon>
    </lineage>
</organism>
<comment type="cofactor">
    <cofactor evidence="1">
        <name>biotin</name>
        <dbReference type="ChEBI" id="CHEBI:57586"/>
    </cofactor>
</comment>
<dbReference type="InterPro" id="IPR016185">
    <property type="entry name" value="PreATP-grasp_dom_sf"/>
</dbReference>
<dbReference type="GO" id="GO:0016874">
    <property type="term" value="F:ligase activity"/>
    <property type="evidence" value="ECO:0007669"/>
    <property type="project" value="UniProtKB-KW"/>
</dbReference>
<dbReference type="SUPFAM" id="SSF56059">
    <property type="entry name" value="Glutathione synthetase ATP-binding domain-like"/>
    <property type="match status" value="1"/>
</dbReference>
<dbReference type="InterPro" id="IPR005481">
    <property type="entry name" value="BC-like_N"/>
</dbReference>
<evidence type="ECO:0000313" key="13">
    <source>
        <dbReference type="Proteomes" id="UP001302367"/>
    </source>
</evidence>
<dbReference type="InterPro" id="IPR005482">
    <property type="entry name" value="Biotin_COase_C"/>
</dbReference>
<dbReference type="SUPFAM" id="SSF52440">
    <property type="entry name" value="PreATP-grasp domain"/>
    <property type="match status" value="1"/>
</dbReference>
<keyword evidence="4 6" id="KW-0067">ATP-binding</keyword>
<evidence type="ECO:0000256" key="2">
    <source>
        <dbReference type="ARBA" id="ARBA00022598"/>
    </source>
</evidence>
<evidence type="ECO:0000256" key="5">
    <source>
        <dbReference type="ARBA" id="ARBA00023267"/>
    </source>
</evidence>
<evidence type="ECO:0000256" key="1">
    <source>
        <dbReference type="ARBA" id="ARBA00001953"/>
    </source>
</evidence>
<dbReference type="InterPro" id="IPR000089">
    <property type="entry name" value="Biotin_lipoyl"/>
</dbReference>
<dbReference type="EMBL" id="CP134185">
    <property type="protein sequence ID" value="WPA98938.1"/>
    <property type="molecule type" value="Genomic_DNA"/>
</dbReference>
<feature type="domain" description="Biotin carboxylation" evidence="9">
    <location>
        <begin position="33"/>
        <end position="490"/>
    </location>
</feature>
<feature type="domain" description="ATP-grasp" evidence="8">
    <location>
        <begin position="158"/>
        <end position="354"/>
    </location>
</feature>
<evidence type="ECO:0000256" key="4">
    <source>
        <dbReference type="ARBA" id="ARBA00022840"/>
    </source>
</evidence>
<dbReference type="InterPro" id="IPR011053">
    <property type="entry name" value="Single_hybrid_motif"/>
</dbReference>
<dbReference type="SUPFAM" id="SSF51246">
    <property type="entry name" value="Rudiment single hybrid motif"/>
    <property type="match status" value="1"/>
</dbReference>
<reference evidence="11 13" key="2">
    <citation type="submission" date="2023-09" db="EMBL/GenBank/DDBJ databases">
        <title>Complete-Gapless Cercospora beticola genome.</title>
        <authorList>
            <person name="Wyatt N.A."/>
            <person name="Spanner R.E."/>
            <person name="Bolton M.D."/>
        </authorList>
    </citation>
    <scope>NUCLEOTIDE SEQUENCE [LARGE SCALE GENOMIC DNA]</scope>
    <source>
        <strain evidence="11">Cb09-40</strain>
    </source>
</reference>
<dbReference type="Pfam" id="PF00289">
    <property type="entry name" value="Biotin_carb_N"/>
    <property type="match status" value="1"/>
</dbReference>
<dbReference type="Pfam" id="PF02785">
    <property type="entry name" value="Biotin_carb_C"/>
    <property type="match status" value="1"/>
</dbReference>
<dbReference type="GO" id="GO:0005524">
    <property type="term" value="F:ATP binding"/>
    <property type="evidence" value="ECO:0007669"/>
    <property type="project" value="UniProtKB-UniRule"/>
</dbReference>
<dbReference type="AlphaFoldDB" id="A0A2G5I0K0"/>
<dbReference type="EMBL" id="LKMD01000102">
    <property type="protein sequence ID" value="PIA98053.1"/>
    <property type="molecule type" value="Genomic_DNA"/>
</dbReference>
<dbReference type="PROSITE" id="PS00866">
    <property type="entry name" value="CPSASE_1"/>
    <property type="match status" value="1"/>
</dbReference>
<evidence type="ECO:0000313" key="10">
    <source>
        <dbReference type="EMBL" id="PIA98053.1"/>
    </source>
</evidence>
<accession>A0A2G5I0K0</accession>
<keyword evidence="13" id="KW-1185">Reference proteome</keyword>
<protein>
    <submittedName>
        <fullName evidence="10">Methylcrotonoyl-CoA carboxylase subunit alpha, mitochondrial</fullName>
    </submittedName>
</protein>
<gene>
    <name evidence="10" type="ORF">CB0940_06315</name>
    <name evidence="11" type="ORF">RHO25_003551</name>
</gene>
<dbReference type="Gene3D" id="2.40.50.100">
    <property type="match status" value="1"/>
</dbReference>
<dbReference type="Pfam" id="PF00364">
    <property type="entry name" value="Biotin_lipoyl"/>
    <property type="match status" value="1"/>
</dbReference>
<dbReference type="GO" id="GO:0046872">
    <property type="term" value="F:metal ion binding"/>
    <property type="evidence" value="ECO:0007669"/>
    <property type="project" value="InterPro"/>
</dbReference>
<evidence type="ECO:0000313" key="12">
    <source>
        <dbReference type="Proteomes" id="UP000230605"/>
    </source>
</evidence>
<dbReference type="InterPro" id="IPR011761">
    <property type="entry name" value="ATP-grasp"/>
</dbReference>
<keyword evidence="2" id="KW-0436">Ligase</keyword>
<dbReference type="InterPro" id="IPR005479">
    <property type="entry name" value="CPAse_ATP-bd"/>
</dbReference>
<evidence type="ECO:0000259" key="8">
    <source>
        <dbReference type="PROSITE" id="PS50975"/>
    </source>
</evidence>
<evidence type="ECO:0000259" key="7">
    <source>
        <dbReference type="PROSITE" id="PS50968"/>
    </source>
</evidence>
<dbReference type="InterPro" id="IPR011054">
    <property type="entry name" value="Rudment_hybrid_motif"/>
</dbReference>
<dbReference type="Proteomes" id="UP000230605">
    <property type="component" value="Chromosome 2"/>
</dbReference>
<dbReference type="CDD" id="cd06850">
    <property type="entry name" value="biotinyl_domain"/>
    <property type="match status" value="1"/>
</dbReference>
<dbReference type="InterPro" id="IPR050856">
    <property type="entry name" value="Biotin_carboxylase_complex"/>
</dbReference>
<dbReference type="Proteomes" id="UP001302367">
    <property type="component" value="Chromosome 2"/>
</dbReference>